<dbReference type="EMBL" id="JAPFFI010000020">
    <property type="protein sequence ID" value="KAJ6339870.1"/>
    <property type="molecule type" value="Genomic_DNA"/>
</dbReference>
<organism evidence="8 9">
    <name type="scientific">Salix suchowensis</name>
    <dbReference type="NCBI Taxonomy" id="1278906"/>
    <lineage>
        <taxon>Eukaryota</taxon>
        <taxon>Viridiplantae</taxon>
        <taxon>Streptophyta</taxon>
        <taxon>Embryophyta</taxon>
        <taxon>Tracheophyta</taxon>
        <taxon>Spermatophyta</taxon>
        <taxon>Magnoliopsida</taxon>
        <taxon>eudicotyledons</taxon>
        <taxon>Gunneridae</taxon>
        <taxon>Pentapetalae</taxon>
        <taxon>rosids</taxon>
        <taxon>fabids</taxon>
        <taxon>Malpighiales</taxon>
        <taxon>Salicaceae</taxon>
        <taxon>Saliceae</taxon>
        <taxon>Salix</taxon>
    </lineage>
</organism>
<proteinExistence type="predicted"/>
<keyword evidence="2" id="KW-0690">Ribosome biogenesis</keyword>
<dbReference type="Proteomes" id="UP001141253">
    <property type="component" value="Chromosome 15W"/>
</dbReference>
<evidence type="ECO:0000256" key="4">
    <source>
        <dbReference type="ARBA" id="ARBA00022574"/>
    </source>
</evidence>
<evidence type="ECO:0000256" key="1">
    <source>
        <dbReference type="ARBA" id="ARBA00004604"/>
    </source>
</evidence>
<gene>
    <name evidence="8" type="ORF">OIU77_007754</name>
</gene>
<keyword evidence="6" id="KW-0539">Nucleus</keyword>
<evidence type="ECO:0000256" key="6">
    <source>
        <dbReference type="ARBA" id="ARBA00023242"/>
    </source>
</evidence>
<keyword evidence="5" id="KW-0677">Repeat</keyword>
<keyword evidence="4" id="KW-0853">WD repeat</keyword>
<evidence type="ECO:0000256" key="3">
    <source>
        <dbReference type="ARBA" id="ARBA00022552"/>
    </source>
</evidence>
<comment type="subcellular location">
    <subcellularLocation>
        <location evidence="1">Nucleus</location>
        <location evidence="1">Nucleolus</location>
    </subcellularLocation>
</comment>
<keyword evidence="9" id="KW-1185">Reference proteome</keyword>
<evidence type="ECO:0000313" key="8">
    <source>
        <dbReference type="EMBL" id="KAJ6339870.1"/>
    </source>
</evidence>
<comment type="caution">
    <text evidence="8">The sequence shown here is derived from an EMBL/GenBank/DDBJ whole genome shotgun (WGS) entry which is preliminary data.</text>
</comment>
<name>A0ABQ9AIK8_9ROSI</name>
<evidence type="ECO:0000313" key="9">
    <source>
        <dbReference type="Proteomes" id="UP001141253"/>
    </source>
</evidence>
<keyword evidence="3" id="KW-0698">rRNA processing</keyword>
<accession>A0ABQ9AIK8</accession>
<evidence type="ECO:0000256" key="5">
    <source>
        <dbReference type="ARBA" id="ARBA00022737"/>
    </source>
</evidence>
<reference evidence="8" key="2">
    <citation type="journal article" date="2023" name="Int. J. Mol. Sci.">
        <title>De Novo Assembly and Annotation of 11 Diverse Shrub Willow (Salix) Genomes Reveals Novel Gene Organization in Sex-Linked Regions.</title>
        <authorList>
            <person name="Hyden B."/>
            <person name="Feng K."/>
            <person name="Yates T.B."/>
            <person name="Jawdy S."/>
            <person name="Cereghino C."/>
            <person name="Smart L.B."/>
            <person name="Muchero W."/>
        </authorList>
    </citation>
    <scope>NUCLEOTIDE SEQUENCE</scope>
    <source>
        <tissue evidence="8">Shoot tip</tissue>
    </source>
</reference>
<protein>
    <recommendedName>
        <fullName evidence="7">BOP1 N-terminal domain-containing protein</fullName>
    </recommendedName>
</protein>
<dbReference type="PANTHER" id="PTHR17605">
    <property type="entry name" value="RIBOSOME BIOGENESIS PROTEIN BOP1 BLOCK OF PROLIFERATION 1 PROTEIN"/>
    <property type="match status" value="1"/>
</dbReference>
<dbReference type="InterPro" id="IPR028598">
    <property type="entry name" value="BOP1/Erb1"/>
</dbReference>
<evidence type="ECO:0000259" key="7">
    <source>
        <dbReference type="SMART" id="SM01035"/>
    </source>
</evidence>
<reference evidence="8" key="1">
    <citation type="submission" date="2022-10" db="EMBL/GenBank/DDBJ databases">
        <authorList>
            <person name="Hyden B.L."/>
            <person name="Feng K."/>
            <person name="Yates T."/>
            <person name="Jawdy S."/>
            <person name="Smart L.B."/>
            <person name="Muchero W."/>
        </authorList>
    </citation>
    <scope>NUCLEOTIDE SEQUENCE</scope>
    <source>
        <tissue evidence="8">Shoot tip</tissue>
    </source>
</reference>
<dbReference type="Pfam" id="PF08145">
    <property type="entry name" value="BOP1NT"/>
    <property type="match status" value="2"/>
</dbReference>
<dbReference type="SMART" id="SM01035">
    <property type="entry name" value="BOP1NT"/>
    <property type="match status" value="1"/>
</dbReference>
<dbReference type="InterPro" id="IPR012953">
    <property type="entry name" value="BOP1_N_dom"/>
</dbReference>
<evidence type="ECO:0000256" key="2">
    <source>
        <dbReference type="ARBA" id="ARBA00022517"/>
    </source>
</evidence>
<dbReference type="PANTHER" id="PTHR17605:SF0">
    <property type="entry name" value="RIBOSOME BIOGENESIS PROTEIN BOP1"/>
    <property type="match status" value="1"/>
</dbReference>
<sequence length="162" mass="19090">MVIFLSRHKIYDKYNDEDVDLTKEETKLIRRMLKGKAPHGDFDLYAPYVDWFDSKHPLSNAPEPKSRFIPSKWEAKKASHEESYNPSLEYIPTQEEINSYQLMDEEDRPIFIPKRFMSLKSIPAYENAVKDSFERCLDLYLCPRVCKKRVAPRNTVGDVPLE</sequence>
<feature type="domain" description="BOP1 N-terminal" evidence="7">
    <location>
        <begin position="4"/>
        <end position="152"/>
    </location>
</feature>